<sequence>MDQSQANSTNHRDGLASPSSMPMPSRTFSKPANKHGLHAFSISRSGNDIVWNPPHSSVALVNALHWHYHTTCIHEEQVRQALDDFFEWESSTGICIDIQGFGITDASLSSAPPVAAPVGITMPLGHQYGPALQSHMSFGPQQNSGTQFSPYPAVLPQQFLSSQSIPHHFQSDHSPQPVVPPSDGSMPPSRGRSRRPRGTACQECKTKKKKCCHSTTPSRAPPMPRNSFDNQQLSPTMDYNDQQMHTSNHFGGLPFMYGQGAASAGIHTQAEWSYVDGHATRTGTDDPPMLPRAFGCPDGPMVPRTTKKKRLDWSKFFGLKAR</sequence>
<gene>
    <name evidence="1" type="ORF">NLG97_g5341</name>
</gene>
<evidence type="ECO:0000313" key="1">
    <source>
        <dbReference type="EMBL" id="KAJ3492509.1"/>
    </source>
</evidence>
<accession>A0ACC1QV45</accession>
<proteinExistence type="predicted"/>
<dbReference type="EMBL" id="JANAKD010000592">
    <property type="protein sequence ID" value="KAJ3492509.1"/>
    <property type="molecule type" value="Genomic_DNA"/>
</dbReference>
<keyword evidence="2" id="KW-1185">Reference proteome</keyword>
<dbReference type="Proteomes" id="UP001148737">
    <property type="component" value="Unassembled WGS sequence"/>
</dbReference>
<protein>
    <submittedName>
        <fullName evidence="1">Uncharacterized protein</fullName>
    </submittedName>
</protein>
<name>A0ACC1QV45_9HYPO</name>
<evidence type="ECO:0000313" key="2">
    <source>
        <dbReference type="Proteomes" id="UP001148737"/>
    </source>
</evidence>
<reference evidence="1" key="1">
    <citation type="submission" date="2022-07" db="EMBL/GenBank/DDBJ databases">
        <title>Genome Sequence of Lecanicillium saksenae.</title>
        <authorList>
            <person name="Buettner E."/>
        </authorList>
    </citation>
    <scope>NUCLEOTIDE SEQUENCE</scope>
    <source>
        <strain evidence="1">VT-O1</strain>
    </source>
</reference>
<organism evidence="1 2">
    <name type="scientific">Lecanicillium saksenae</name>
    <dbReference type="NCBI Taxonomy" id="468837"/>
    <lineage>
        <taxon>Eukaryota</taxon>
        <taxon>Fungi</taxon>
        <taxon>Dikarya</taxon>
        <taxon>Ascomycota</taxon>
        <taxon>Pezizomycotina</taxon>
        <taxon>Sordariomycetes</taxon>
        <taxon>Hypocreomycetidae</taxon>
        <taxon>Hypocreales</taxon>
        <taxon>Cordycipitaceae</taxon>
        <taxon>Lecanicillium</taxon>
    </lineage>
</organism>
<comment type="caution">
    <text evidence="1">The sequence shown here is derived from an EMBL/GenBank/DDBJ whole genome shotgun (WGS) entry which is preliminary data.</text>
</comment>